<dbReference type="EMBL" id="QNTQ01000011">
    <property type="protein sequence ID" value="RBI84293.1"/>
    <property type="molecule type" value="Genomic_DNA"/>
</dbReference>
<dbReference type="PANTHER" id="PTHR43664:SF1">
    <property type="entry name" value="BETA-METHYLMALYL-COA DEHYDRATASE"/>
    <property type="match status" value="1"/>
</dbReference>
<feature type="domain" description="MaoC-like" evidence="1">
    <location>
        <begin position="11"/>
        <end position="114"/>
    </location>
</feature>
<dbReference type="SUPFAM" id="SSF54637">
    <property type="entry name" value="Thioesterase/thiol ester dehydrase-isomerase"/>
    <property type="match status" value="1"/>
</dbReference>
<accession>A0A365U795</accession>
<dbReference type="RefSeq" id="WP_113289847.1">
    <property type="nucleotide sequence ID" value="NZ_QNTQ01000011.1"/>
</dbReference>
<comment type="caution">
    <text evidence="2">The sequence shown here is derived from an EMBL/GenBank/DDBJ whole genome shotgun (WGS) entry which is preliminary data.</text>
</comment>
<dbReference type="AlphaFoldDB" id="A0A365U795"/>
<evidence type="ECO:0000313" key="2">
    <source>
        <dbReference type="EMBL" id="RBI84293.1"/>
    </source>
</evidence>
<dbReference type="OrthoDB" id="9797938at2"/>
<protein>
    <submittedName>
        <fullName evidence="2">Acyl dehydratase</fullName>
    </submittedName>
</protein>
<dbReference type="CDD" id="cd03454">
    <property type="entry name" value="YdeM"/>
    <property type="match status" value="1"/>
</dbReference>
<dbReference type="Proteomes" id="UP000253370">
    <property type="component" value="Unassembled WGS sequence"/>
</dbReference>
<dbReference type="PANTHER" id="PTHR43664">
    <property type="entry name" value="MONOAMINE OXIDASE-RELATED"/>
    <property type="match status" value="1"/>
</dbReference>
<proteinExistence type="predicted"/>
<dbReference type="InterPro" id="IPR052342">
    <property type="entry name" value="MCH/BMMD"/>
</dbReference>
<name>A0A365U795_9RHOB</name>
<dbReference type="Pfam" id="PF01575">
    <property type="entry name" value="MaoC_dehydratas"/>
    <property type="match status" value="1"/>
</dbReference>
<reference evidence="2 3" key="1">
    <citation type="submission" date="2018-07" db="EMBL/GenBank/DDBJ databases">
        <title>Rhodosalinus sp. strain E84T genomic sequence and assembly.</title>
        <authorList>
            <person name="Liu Z.-W."/>
            <person name="Lu D.-C."/>
        </authorList>
    </citation>
    <scope>NUCLEOTIDE SEQUENCE [LARGE SCALE GENOMIC DNA]</scope>
    <source>
        <strain evidence="2 3">E84</strain>
    </source>
</reference>
<evidence type="ECO:0000313" key="3">
    <source>
        <dbReference type="Proteomes" id="UP000253370"/>
    </source>
</evidence>
<keyword evidence="3" id="KW-1185">Reference proteome</keyword>
<evidence type="ECO:0000259" key="1">
    <source>
        <dbReference type="Pfam" id="PF01575"/>
    </source>
</evidence>
<gene>
    <name evidence="2" type="ORF">DRV85_12680</name>
</gene>
<organism evidence="2 3">
    <name type="scientific">Rhodosalinus halophilus</name>
    <dbReference type="NCBI Taxonomy" id="2259333"/>
    <lineage>
        <taxon>Bacteria</taxon>
        <taxon>Pseudomonadati</taxon>
        <taxon>Pseudomonadota</taxon>
        <taxon>Alphaproteobacteria</taxon>
        <taxon>Rhodobacterales</taxon>
        <taxon>Paracoccaceae</taxon>
        <taxon>Rhodosalinus</taxon>
    </lineage>
</organism>
<dbReference type="Gene3D" id="3.10.129.10">
    <property type="entry name" value="Hotdog Thioesterase"/>
    <property type="match status" value="1"/>
</dbReference>
<sequence>MTLWFEDLTPGYRFETATRALGEDEILAFAGQWDPQLFHLDPEAAAQTLYGGLIASGFHTLLTAFNLTLETGLWREASLGAAGFDYLNWRAPVRPGDRLSVRAEVVDSTPSRRHPDRGRTVIRYEVFNQEDVLVMDYQATHLLRRRPRA</sequence>
<dbReference type="InterPro" id="IPR029069">
    <property type="entry name" value="HotDog_dom_sf"/>
</dbReference>
<dbReference type="InterPro" id="IPR002539">
    <property type="entry name" value="MaoC-like_dom"/>
</dbReference>